<dbReference type="CDD" id="cd16914">
    <property type="entry name" value="EcfT"/>
    <property type="match status" value="1"/>
</dbReference>
<dbReference type="PANTHER" id="PTHR33514">
    <property type="entry name" value="PROTEIN ABCI12, CHLOROPLASTIC"/>
    <property type="match status" value="1"/>
</dbReference>
<evidence type="ECO:0000256" key="3">
    <source>
        <dbReference type="ARBA" id="ARBA00022989"/>
    </source>
</evidence>
<dbReference type="AlphaFoldDB" id="A0A1D2A6G8"/>
<dbReference type="GO" id="GO:0009507">
    <property type="term" value="C:chloroplast"/>
    <property type="evidence" value="ECO:0007669"/>
    <property type="project" value="TreeGrafter"/>
</dbReference>
<organism evidence="6">
    <name type="scientific">Auxenochlorella protothecoides</name>
    <name type="common">Green microalga</name>
    <name type="synonym">Chlorella protothecoides</name>
    <dbReference type="NCBI Taxonomy" id="3075"/>
    <lineage>
        <taxon>Eukaryota</taxon>
        <taxon>Viridiplantae</taxon>
        <taxon>Chlorophyta</taxon>
        <taxon>core chlorophytes</taxon>
        <taxon>Trebouxiophyceae</taxon>
        <taxon>Chlorellales</taxon>
        <taxon>Chlorellaceae</taxon>
        <taxon>Auxenochlorella</taxon>
    </lineage>
</organism>
<dbReference type="Pfam" id="PF02361">
    <property type="entry name" value="CbiQ"/>
    <property type="match status" value="1"/>
</dbReference>
<protein>
    <submittedName>
        <fullName evidence="6">Uncharacterized protein</fullName>
    </submittedName>
</protein>
<dbReference type="EMBL" id="GDKF01003810">
    <property type="protein sequence ID" value="JAT74812.1"/>
    <property type="molecule type" value="Transcribed_RNA"/>
</dbReference>
<evidence type="ECO:0000256" key="1">
    <source>
        <dbReference type="ARBA" id="ARBA00004141"/>
    </source>
</evidence>
<comment type="subcellular location">
    <subcellularLocation>
        <location evidence="1">Membrane</location>
        <topology evidence="1">Multi-pass membrane protein</topology>
    </subcellularLocation>
</comment>
<gene>
    <name evidence="6" type="ORF">g.56970</name>
</gene>
<dbReference type="GO" id="GO:0005886">
    <property type="term" value="C:plasma membrane"/>
    <property type="evidence" value="ECO:0007669"/>
    <property type="project" value="UniProtKB-ARBA"/>
</dbReference>
<feature type="region of interest" description="Disordered" evidence="5">
    <location>
        <begin position="1"/>
        <end position="42"/>
    </location>
</feature>
<dbReference type="InterPro" id="IPR003339">
    <property type="entry name" value="ABC/ECF_trnsptr_transmembrane"/>
</dbReference>
<proteinExistence type="predicted"/>
<name>A0A1D2A6G8_AUXPR</name>
<accession>A0A1D2A6G8</accession>
<evidence type="ECO:0000256" key="2">
    <source>
        <dbReference type="ARBA" id="ARBA00022692"/>
    </source>
</evidence>
<reference evidence="6" key="1">
    <citation type="submission" date="2015-08" db="EMBL/GenBank/DDBJ databases">
        <authorList>
            <person name="Babu N.S."/>
            <person name="Beckwith C.J."/>
            <person name="Beseler K.G."/>
            <person name="Brison A."/>
            <person name="Carone J.V."/>
            <person name="Caskin T.P."/>
            <person name="Diamond M."/>
            <person name="Durham M.E."/>
            <person name="Foxe J.M."/>
            <person name="Go M."/>
            <person name="Henderson B.A."/>
            <person name="Jones I.B."/>
            <person name="McGettigan J.A."/>
            <person name="Micheletti S.J."/>
            <person name="Nasrallah M.E."/>
            <person name="Ortiz D."/>
            <person name="Piller C.R."/>
            <person name="Privatt S.R."/>
            <person name="Schneider S.L."/>
            <person name="Sharp S."/>
            <person name="Smith T.C."/>
            <person name="Stanton J.D."/>
            <person name="Ullery H.E."/>
            <person name="Wilson R.J."/>
            <person name="Serrano M.G."/>
            <person name="Buck G."/>
            <person name="Lee V."/>
            <person name="Wang Y."/>
            <person name="Carvalho R."/>
            <person name="Voegtly L."/>
            <person name="Shi R."/>
            <person name="Duckworth R."/>
            <person name="Johnson A."/>
            <person name="Loviza R."/>
            <person name="Walstead R."/>
            <person name="Shah Z."/>
            <person name="Kiflezghi M."/>
            <person name="Wade K."/>
            <person name="Ball S.L."/>
            <person name="Bradley K.W."/>
            <person name="Asai D.J."/>
            <person name="Bowman C.A."/>
            <person name="Russell D.A."/>
            <person name="Pope W.H."/>
            <person name="Jacobs-Sera D."/>
            <person name="Hendrix R.W."/>
            <person name="Hatfull G.F."/>
        </authorList>
    </citation>
    <scope>NUCLEOTIDE SEQUENCE</scope>
</reference>
<evidence type="ECO:0000256" key="5">
    <source>
        <dbReference type="SAM" id="MobiDB-lite"/>
    </source>
</evidence>
<keyword evidence="2" id="KW-0812">Transmembrane</keyword>
<dbReference type="PANTHER" id="PTHR33514:SF13">
    <property type="entry name" value="PROTEIN ABCI12, CHLOROPLASTIC"/>
    <property type="match status" value="1"/>
</dbReference>
<keyword evidence="4" id="KW-0472">Membrane</keyword>
<evidence type="ECO:0000256" key="4">
    <source>
        <dbReference type="ARBA" id="ARBA00023136"/>
    </source>
</evidence>
<keyword evidence="3" id="KW-1133">Transmembrane helix</keyword>
<evidence type="ECO:0000313" key="6">
    <source>
        <dbReference type="EMBL" id="JAT74812.1"/>
    </source>
</evidence>
<sequence>MSGMGADVGSAQPVHRPLWTPSFHPAASNSTSSRGWARPQRLRRAGGRAPVCSAVWRLVRGKSDGNISLMSSLLAATSAPYSTYLPEPETWLHRAGAGAKQLWCMGLLSLLIRGGSGCKAAVVLYLVLVTTLSLPRHVWGPQLRRLGTLCALLLLLTALGSDLAAAEGLERGPAPGGAGLSALPASMQDLPGSPRYSSVLLKLGFLRVTRRSFRLAVSTAALTFAALQSASLCLACTPPERMAAAMSSALSPLRVVGFPADELVLTLLLALRFISMVFEEGRHLLLGLATRSVDYSGLGVRGTASIALTGVVRLFANLQARANNVALSMTARGFAGPGSHHLRLDRGAAFLQTPQNAILLLSLCAVGAVCSFIP</sequence>